<evidence type="ECO:0000313" key="2">
    <source>
        <dbReference type="Proteomes" id="UP001266305"/>
    </source>
</evidence>
<protein>
    <submittedName>
        <fullName evidence="1">Uncharacterized protein</fullName>
    </submittedName>
</protein>
<reference evidence="1 2" key="1">
    <citation type="submission" date="2023-05" db="EMBL/GenBank/DDBJ databases">
        <title>B98-5 Cell Line De Novo Hybrid Assembly: An Optical Mapping Approach.</title>
        <authorList>
            <person name="Kananen K."/>
            <person name="Auerbach J.A."/>
            <person name="Kautto E."/>
            <person name="Blachly J.S."/>
        </authorList>
    </citation>
    <scope>NUCLEOTIDE SEQUENCE [LARGE SCALE GENOMIC DNA]</scope>
    <source>
        <strain evidence="1">B95-8</strain>
        <tissue evidence="1">Cell line</tissue>
    </source>
</reference>
<feature type="non-terminal residue" evidence="1">
    <location>
        <position position="1"/>
    </location>
</feature>
<organism evidence="1 2">
    <name type="scientific">Saguinus oedipus</name>
    <name type="common">Cotton-top tamarin</name>
    <name type="synonym">Oedipomidas oedipus</name>
    <dbReference type="NCBI Taxonomy" id="9490"/>
    <lineage>
        <taxon>Eukaryota</taxon>
        <taxon>Metazoa</taxon>
        <taxon>Chordata</taxon>
        <taxon>Craniata</taxon>
        <taxon>Vertebrata</taxon>
        <taxon>Euteleostomi</taxon>
        <taxon>Mammalia</taxon>
        <taxon>Eutheria</taxon>
        <taxon>Euarchontoglires</taxon>
        <taxon>Primates</taxon>
        <taxon>Haplorrhini</taxon>
        <taxon>Platyrrhini</taxon>
        <taxon>Cebidae</taxon>
        <taxon>Callitrichinae</taxon>
        <taxon>Saguinus</taxon>
    </lineage>
</organism>
<dbReference type="EMBL" id="JASSZA010000003">
    <property type="protein sequence ID" value="KAK2115808.1"/>
    <property type="molecule type" value="Genomic_DNA"/>
</dbReference>
<evidence type="ECO:0000313" key="1">
    <source>
        <dbReference type="EMBL" id="KAK2115808.1"/>
    </source>
</evidence>
<proteinExistence type="predicted"/>
<comment type="caution">
    <text evidence="1">The sequence shown here is derived from an EMBL/GenBank/DDBJ whole genome shotgun (WGS) entry which is preliminary data.</text>
</comment>
<accession>A0ABQ9W4U5</accession>
<gene>
    <name evidence="1" type="ORF">P7K49_006434</name>
</gene>
<keyword evidence="2" id="KW-1185">Reference proteome</keyword>
<name>A0ABQ9W4U5_SAGOE</name>
<sequence>YTKNFNTQHLKTMVPSLVDVGETFFPEFPERTSAGKDTLSAAEAIIILPEVSGLENEKIKYFFVPHMETIVTMGEGRTLGAVPTDHIVATTPIKTQGHFYRKGISSNIPNTAVLELADITTLEKSKVNENEMDLAEAIFSEDYNNPLAQNAAYHAEIISDVSKITMVLSKQIQ</sequence>
<dbReference type="Proteomes" id="UP001266305">
    <property type="component" value="Unassembled WGS sequence"/>
</dbReference>